<dbReference type="Gene3D" id="2.40.10.10">
    <property type="entry name" value="Trypsin-like serine proteases"/>
    <property type="match status" value="2"/>
</dbReference>
<keyword evidence="1" id="KW-0732">Signal</keyword>
<dbReference type="InterPro" id="IPR018114">
    <property type="entry name" value="TRYPSIN_HIS"/>
</dbReference>
<sequence length="254" mass="25275">MRIRLVVLALTALAASCAHPVAAPLVEGAAAVASAEPVSPDSRVGAVFLGGQTVHTCSGAVLDSPAGDLVITAAHCVAGGLDAYFVPGYDQEDDDQGFWHVDAVYLDPRWLKDQDQQADVVVARVSREGGPTVEAASGGGFTPGPAPGAGTAVTITGYELGFGGGPVGCQATTTTPERGFPALPCAGMSDGTSGSPWVVGSTLVGLTGGLDGGGCEDSVSYSPPFDGALDALVRRAEQGGPGDDAPTSLFDDGC</sequence>
<comment type="caution">
    <text evidence="3">The sequence shown here is derived from an EMBL/GenBank/DDBJ whole genome shotgun (WGS) entry which is preliminary data.</text>
</comment>
<name>A0A1E8QB86_9MYCO</name>
<evidence type="ECO:0000313" key="3">
    <source>
        <dbReference type="EMBL" id="OFJ55350.1"/>
    </source>
</evidence>
<dbReference type="PROSITE" id="PS51257">
    <property type="entry name" value="PROKAR_LIPOPROTEIN"/>
    <property type="match status" value="1"/>
</dbReference>
<dbReference type="RefSeq" id="WP_070351582.1">
    <property type="nucleotide sequence ID" value="NZ_CP043474.1"/>
</dbReference>
<feature type="signal peptide" evidence="1">
    <location>
        <begin position="1"/>
        <end position="23"/>
    </location>
</feature>
<dbReference type="InterPro" id="IPR009003">
    <property type="entry name" value="Peptidase_S1_PA"/>
</dbReference>
<proteinExistence type="predicted"/>
<evidence type="ECO:0000259" key="2">
    <source>
        <dbReference type="Pfam" id="PF00089"/>
    </source>
</evidence>
<feature type="domain" description="Peptidase S1" evidence="2">
    <location>
        <begin position="48"/>
        <end position="215"/>
    </location>
</feature>
<protein>
    <submittedName>
        <fullName evidence="3">Trypsin</fullName>
    </submittedName>
</protein>
<dbReference type="GO" id="GO:0006508">
    <property type="term" value="P:proteolysis"/>
    <property type="evidence" value="ECO:0007669"/>
    <property type="project" value="InterPro"/>
</dbReference>
<dbReference type="Proteomes" id="UP000178953">
    <property type="component" value="Unassembled WGS sequence"/>
</dbReference>
<gene>
    <name evidence="3" type="ORF">BEL07_02825</name>
</gene>
<feature type="chain" id="PRO_5030027205" evidence="1">
    <location>
        <begin position="24"/>
        <end position="254"/>
    </location>
</feature>
<dbReference type="GO" id="GO:0004252">
    <property type="term" value="F:serine-type endopeptidase activity"/>
    <property type="evidence" value="ECO:0007669"/>
    <property type="project" value="InterPro"/>
</dbReference>
<dbReference type="InterPro" id="IPR043504">
    <property type="entry name" value="Peptidase_S1_PA_chymotrypsin"/>
</dbReference>
<dbReference type="Pfam" id="PF00089">
    <property type="entry name" value="Trypsin"/>
    <property type="match status" value="1"/>
</dbReference>
<evidence type="ECO:0000256" key="1">
    <source>
        <dbReference type="SAM" id="SignalP"/>
    </source>
</evidence>
<reference evidence="3 4" key="1">
    <citation type="submission" date="2016-09" db="EMBL/GenBank/DDBJ databases">
        <title>genome sequence of Mycobacterium sp. 739 SCH.</title>
        <authorList>
            <person name="Greninger A.L."/>
            <person name="Qin X."/>
            <person name="Jerome K."/>
            <person name="Vora S."/>
            <person name="Quinn K."/>
        </authorList>
    </citation>
    <scope>NUCLEOTIDE SEQUENCE [LARGE SCALE GENOMIC DNA]</scope>
    <source>
        <strain evidence="3 4">SCH</strain>
    </source>
</reference>
<dbReference type="PROSITE" id="PS00134">
    <property type="entry name" value="TRYPSIN_HIS"/>
    <property type="match status" value="1"/>
</dbReference>
<dbReference type="AlphaFoldDB" id="A0A1E8QB86"/>
<evidence type="ECO:0000313" key="4">
    <source>
        <dbReference type="Proteomes" id="UP000178953"/>
    </source>
</evidence>
<dbReference type="InterPro" id="IPR001254">
    <property type="entry name" value="Trypsin_dom"/>
</dbReference>
<accession>A0A1E8QB86</accession>
<dbReference type="OrthoDB" id="3507155at2"/>
<organism evidence="3 4">
    <name type="scientific">Mycolicibacterium grossiae</name>
    <dbReference type="NCBI Taxonomy" id="1552759"/>
    <lineage>
        <taxon>Bacteria</taxon>
        <taxon>Bacillati</taxon>
        <taxon>Actinomycetota</taxon>
        <taxon>Actinomycetes</taxon>
        <taxon>Mycobacteriales</taxon>
        <taxon>Mycobacteriaceae</taxon>
        <taxon>Mycolicibacterium</taxon>
    </lineage>
</organism>
<dbReference type="SUPFAM" id="SSF50494">
    <property type="entry name" value="Trypsin-like serine proteases"/>
    <property type="match status" value="1"/>
</dbReference>
<keyword evidence="4" id="KW-1185">Reference proteome</keyword>
<dbReference type="EMBL" id="MCHX01000004">
    <property type="protein sequence ID" value="OFJ55350.1"/>
    <property type="molecule type" value="Genomic_DNA"/>
</dbReference>